<gene>
    <name evidence="3" type="ORF">NH26_01570</name>
</gene>
<evidence type="ECO:0000259" key="2">
    <source>
        <dbReference type="PROSITE" id="PS51194"/>
    </source>
</evidence>
<evidence type="ECO:0000313" key="3">
    <source>
        <dbReference type="EMBL" id="OHX65134.1"/>
    </source>
</evidence>
<dbReference type="InterPro" id="IPR001650">
    <property type="entry name" value="Helicase_C-like"/>
</dbReference>
<dbReference type="SUPFAM" id="SSF52540">
    <property type="entry name" value="P-loop containing nucleoside triphosphate hydrolases"/>
    <property type="match status" value="1"/>
</dbReference>
<dbReference type="EMBL" id="JRYR02000001">
    <property type="protein sequence ID" value="OHX65134.1"/>
    <property type="molecule type" value="Genomic_DNA"/>
</dbReference>
<comment type="caution">
    <text evidence="3">The sequence shown here is derived from an EMBL/GenBank/DDBJ whole genome shotgun (WGS) entry which is preliminary data.</text>
</comment>
<evidence type="ECO:0000313" key="4">
    <source>
        <dbReference type="Proteomes" id="UP000179797"/>
    </source>
</evidence>
<dbReference type="Pfam" id="PF00271">
    <property type="entry name" value="Helicase_C"/>
    <property type="match status" value="1"/>
</dbReference>
<dbReference type="PANTHER" id="PTHR45766:SF6">
    <property type="entry name" value="SWI_SNF-RELATED MATRIX-ASSOCIATED ACTIN-DEPENDENT REGULATOR OF CHROMATIN SUBFAMILY A-LIKE PROTEIN 1"/>
    <property type="match status" value="1"/>
</dbReference>
<protein>
    <recommendedName>
        <fullName evidence="2">Helicase C-terminal domain-containing protein</fullName>
    </recommendedName>
</protein>
<dbReference type="AlphaFoldDB" id="A0A1S1YVS6"/>
<dbReference type="SMART" id="SM00490">
    <property type="entry name" value="HELICc"/>
    <property type="match status" value="1"/>
</dbReference>
<name>A0A1S1YVS6_FLAPC</name>
<feature type="domain" description="Helicase C-terminal" evidence="2">
    <location>
        <begin position="1"/>
        <end position="143"/>
    </location>
</feature>
<dbReference type="InterPro" id="IPR027417">
    <property type="entry name" value="P-loop_NTPase"/>
</dbReference>
<dbReference type="Gene3D" id="3.40.50.300">
    <property type="entry name" value="P-loop containing nucleotide triphosphate hydrolases"/>
    <property type="match status" value="1"/>
</dbReference>
<proteinExistence type="predicted"/>
<dbReference type="InterPro" id="IPR049730">
    <property type="entry name" value="SNF2/RAD54-like_C"/>
</dbReference>
<evidence type="ECO:0000256" key="1">
    <source>
        <dbReference type="ARBA" id="ARBA00022801"/>
    </source>
</evidence>
<dbReference type="CDD" id="cd18793">
    <property type="entry name" value="SF2_C_SNF"/>
    <property type="match status" value="1"/>
</dbReference>
<dbReference type="PANTHER" id="PTHR45766">
    <property type="entry name" value="DNA ANNEALING HELICASE AND ENDONUCLEASE ZRANB3 FAMILY MEMBER"/>
    <property type="match status" value="1"/>
</dbReference>
<dbReference type="Proteomes" id="UP000179797">
    <property type="component" value="Unassembled WGS sequence"/>
</dbReference>
<dbReference type="GO" id="GO:0016787">
    <property type="term" value="F:hydrolase activity"/>
    <property type="evidence" value="ECO:0007669"/>
    <property type="project" value="UniProtKB-KW"/>
</dbReference>
<dbReference type="STRING" id="915059.NH26_01570"/>
<keyword evidence="4" id="KW-1185">Reference proteome</keyword>
<reference evidence="3 4" key="1">
    <citation type="journal article" date="2012" name="Int. J. Syst. Evol. Microbiol.">
        <title>Flammeovirga pacifica sp. nov., isolated from deep-sea sediment.</title>
        <authorList>
            <person name="Xu H."/>
            <person name="Fu Y."/>
            <person name="Yang N."/>
            <person name="Ding Z."/>
            <person name="Lai Q."/>
            <person name="Zeng R."/>
        </authorList>
    </citation>
    <scope>NUCLEOTIDE SEQUENCE [LARGE SCALE GENOMIC DNA]</scope>
    <source>
        <strain evidence="4">DSM 24597 / LMG 26175 / WPAGA1</strain>
    </source>
</reference>
<accession>A0A1S1YVS6</accession>
<keyword evidence="1" id="KW-0378">Hydrolase</keyword>
<dbReference type="PROSITE" id="PS51194">
    <property type="entry name" value="HELICASE_CTER"/>
    <property type="match status" value="1"/>
</dbReference>
<sequence>MDALQEKLQADFSLKEAAIRMFHGGLNDIQQQEAVEDFGKEDSAVRLFLASDAGSQGVNLHYYCNVMFNYDIPWSLITLEQRNGRIDRFGQQNTPYIYYLVANSGLDGVKDDLHIVNKLTDKEEEVHSTLGDAGSVMHLYNTDKEVEYVAEAITDNNQAFLEKEETYGYAQEEEGDSFDLAAFLEEESTPLTLPDAKEDNRGDDIKFYKDDDEYFQRLIGYLIDKEMLSEEDIHIGSDNMISIRNTEALQDILYDLPKEAKPSVGESYKLTTDKEAIQRGIEEARRKKGEWPKWQVLYDLHPLVKVLMNRLVGSIDKDSALAIKTTKVNEGTSHYIFHGQVSNALGQPVLSEFLVVSIGTMGNLIGKPMALEDWLRQHPIHEETYTREITEADLSKVQENLDMACMMAKTPYLFEKQTNRQFEMEERMKEYQVKLEEWREKSHATLEMKFEETSSTILKRKKEKMDKEINAISDETSQYFNDMATLSNEPYLKLLAVAFH</sequence>
<organism evidence="3 4">
    <name type="scientific">Flammeovirga pacifica</name>
    <dbReference type="NCBI Taxonomy" id="915059"/>
    <lineage>
        <taxon>Bacteria</taxon>
        <taxon>Pseudomonadati</taxon>
        <taxon>Bacteroidota</taxon>
        <taxon>Cytophagia</taxon>
        <taxon>Cytophagales</taxon>
        <taxon>Flammeovirgaceae</taxon>
        <taxon>Flammeovirga</taxon>
    </lineage>
</organism>